<dbReference type="EMBL" id="JBGMDY010000001">
    <property type="protein sequence ID" value="KAL2347407.1"/>
    <property type="molecule type" value="Genomic_DNA"/>
</dbReference>
<evidence type="ECO:0000313" key="3">
    <source>
        <dbReference type="Proteomes" id="UP001603857"/>
    </source>
</evidence>
<dbReference type="Pfam" id="PF13963">
    <property type="entry name" value="Transpos_assoc"/>
    <property type="match status" value="1"/>
</dbReference>
<proteinExistence type="predicted"/>
<keyword evidence="3" id="KW-1185">Reference proteome</keyword>
<comment type="caution">
    <text evidence="2">The sequence shown here is derived from an EMBL/GenBank/DDBJ whole genome shotgun (WGS) entry which is preliminary data.</text>
</comment>
<gene>
    <name evidence="2" type="ORF">Fmac_001407</name>
</gene>
<protein>
    <recommendedName>
        <fullName evidence="1">Transposase-associated domain-containing protein</fullName>
    </recommendedName>
</protein>
<dbReference type="AlphaFoldDB" id="A0ABD1NH08"/>
<organism evidence="2 3">
    <name type="scientific">Flemingia macrophylla</name>
    <dbReference type="NCBI Taxonomy" id="520843"/>
    <lineage>
        <taxon>Eukaryota</taxon>
        <taxon>Viridiplantae</taxon>
        <taxon>Streptophyta</taxon>
        <taxon>Embryophyta</taxon>
        <taxon>Tracheophyta</taxon>
        <taxon>Spermatophyta</taxon>
        <taxon>Magnoliopsida</taxon>
        <taxon>eudicotyledons</taxon>
        <taxon>Gunneridae</taxon>
        <taxon>Pentapetalae</taxon>
        <taxon>rosids</taxon>
        <taxon>fabids</taxon>
        <taxon>Fabales</taxon>
        <taxon>Fabaceae</taxon>
        <taxon>Papilionoideae</taxon>
        <taxon>50 kb inversion clade</taxon>
        <taxon>NPAAA clade</taxon>
        <taxon>indigoferoid/millettioid clade</taxon>
        <taxon>Phaseoleae</taxon>
        <taxon>Flemingia</taxon>
    </lineage>
</organism>
<sequence length="149" mass="17506">MMMDLMTYVDMDRSWMNARRISEEYEKGVEEFLRFACENGKAMQGKYYCPCVRCLNHIRQEIGEIRDHLFVYGIVKSYTIWTWHGEILDIPTTSTAVQFDEGMDDNLEDMIRDVGEENFGRAHVYEALKSDCDQELYPGCTNFTRLSQP</sequence>
<feature type="domain" description="Transposase-associated" evidence="1">
    <location>
        <begin position="13"/>
        <end position="86"/>
    </location>
</feature>
<dbReference type="Proteomes" id="UP001603857">
    <property type="component" value="Unassembled WGS sequence"/>
</dbReference>
<name>A0ABD1NH08_9FABA</name>
<reference evidence="2 3" key="1">
    <citation type="submission" date="2024-08" db="EMBL/GenBank/DDBJ databases">
        <title>Insights into the chromosomal genome structure of Flemingia macrophylla.</title>
        <authorList>
            <person name="Ding Y."/>
            <person name="Zhao Y."/>
            <person name="Bi W."/>
            <person name="Wu M."/>
            <person name="Zhao G."/>
            <person name="Gong Y."/>
            <person name="Li W."/>
            <person name="Zhang P."/>
        </authorList>
    </citation>
    <scope>NUCLEOTIDE SEQUENCE [LARGE SCALE GENOMIC DNA]</scope>
    <source>
        <strain evidence="2">DYQJB</strain>
        <tissue evidence="2">Leaf</tissue>
    </source>
</reference>
<evidence type="ECO:0000313" key="2">
    <source>
        <dbReference type="EMBL" id="KAL2347407.1"/>
    </source>
</evidence>
<accession>A0ABD1NH08</accession>
<dbReference type="InterPro" id="IPR029480">
    <property type="entry name" value="Transpos_assoc"/>
</dbReference>
<evidence type="ECO:0000259" key="1">
    <source>
        <dbReference type="Pfam" id="PF13963"/>
    </source>
</evidence>